<dbReference type="EMBL" id="KZ858948">
    <property type="protein sequence ID" value="RDW28945.1"/>
    <property type="molecule type" value="Genomic_DNA"/>
</dbReference>
<dbReference type="InterPro" id="IPR000178">
    <property type="entry name" value="TF_IF2_bacterial-like"/>
</dbReference>
<comment type="function">
    <text evidence="9">One of the essential components for the initiation of protein synthesis. Protects formylmethionyl-tRNA from spontaneous hydrolysis and promotes its binding to the 30S ribosomal subunits. Also involved in the hydrolysis of GTP during the formation of the 70S ribosomal complex.</text>
</comment>
<keyword evidence="7" id="KW-0496">Mitochondrion</keyword>
<reference evidence="14 16" key="2">
    <citation type="submission" date="2018-07" db="EMBL/GenBank/DDBJ databases">
        <title>Draft Genome Assemblies for Five Robust Yarrowia lipolytica Strains Exhibiting High Lipid Production and Pentose Sugar Utilization and Sugar Alcohol Secretion from Undetoxified Lignocellulosic Biomass Hydrolysates.</title>
        <authorList>
            <consortium name="DOE Joint Genome Institute"/>
            <person name="Walker C."/>
            <person name="Ryu S."/>
            <person name="Na H."/>
            <person name="Zane M."/>
            <person name="LaButti K."/>
            <person name="Lipzen A."/>
            <person name="Haridas S."/>
            <person name="Barry K."/>
            <person name="Grigoriev I.V."/>
            <person name="Quarterman J."/>
            <person name="Slininger P."/>
            <person name="Dien B."/>
            <person name="Trinh C.T."/>
        </authorList>
    </citation>
    <scope>NUCLEOTIDE SEQUENCE [LARGE SCALE GENOMIC DNA]</scope>
    <source>
        <strain evidence="14 16">YB392</strain>
    </source>
</reference>
<dbReference type="NCBIfam" id="TIGR00487">
    <property type="entry name" value="IF-2"/>
    <property type="match status" value="1"/>
</dbReference>
<feature type="domain" description="Tr-type G" evidence="12">
    <location>
        <begin position="309"/>
        <end position="487"/>
    </location>
</feature>
<feature type="compositionally biased region" description="Low complexity" evidence="11">
    <location>
        <begin position="51"/>
        <end position="126"/>
    </location>
</feature>
<dbReference type="PANTHER" id="PTHR43381">
    <property type="entry name" value="TRANSLATION INITIATION FACTOR IF-2-RELATED"/>
    <property type="match status" value="1"/>
</dbReference>
<dbReference type="KEGG" id="yli:2906761"/>
<dbReference type="InterPro" id="IPR000795">
    <property type="entry name" value="T_Tr_GTP-bd_dom"/>
</dbReference>
<dbReference type="Proteomes" id="UP000256601">
    <property type="component" value="Unassembled WGS sequence"/>
</dbReference>
<keyword evidence="4" id="KW-0547">Nucleotide-binding</keyword>
<dbReference type="FunFam" id="3.40.50.300:FF:000019">
    <property type="entry name" value="Translation initiation factor IF-2"/>
    <property type="match status" value="1"/>
</dbReference>
<evidence type="ECO:0000256" key="2">
    <source>
        <dbReference type="ARBA" id="ARBA00007733"/>
    </source>
</evidence>
<dbReference type="OMA" id="RKNPWMN"/>
<dbReference type="AlphaFoldDB" id="A0A1D8N8T5"/>
<dbReference type="VEuPathDB" id="FungiDB:YALI0_B21978g"/>
<dbReference type="GO" id="GO:0000049">
    <property type="term" value="F:tRNA binding"/>
    <property type="evidence" value="ECO:0007669"/>
    <property type="project" value="EnsemblFungi"/>
</dbReference>
<dbReference type="Pfam" id="PF22042">
    <property type="entry name" value="EF-G_D2"/>
    <property type="match status" value="1"/>
</dbReference>
<dbReference type="GO" id="GO:0005739">
    <property type="term" value="C:mitochondrion"/>
    <property type="evidence" value="ECO:0007669"/>
    <property type="project" value="UniProtKB-SubCell"/>
</dbReference>
<dbReference type="GeneID" id="2906761"/>
<dbReference type="eggNOG" id="KOG1145">
    <property type="taxonomic scope" value="Eukaryota"/>
</dbReference>
<evidence type="ECO:0000313" key="13">
    <source>
        <dbReference type="EMBL" id="AOW02050.1"/>
    </source>
</evidence>
<dbReference type="InterPro" id="IPR023115">
    <property type="entry name" value="TIF_IF2_dom3"/>
</dbReference>
<evidence type="ECO:0000256" key="10">
    <source>
        <dbReference type="ARBA" id="ARBA00044200"/>
    </source>
</evidence>
<evidence type="ECO:0000256" key="1">
    <source>
        <dbReference type="ARBA" id="ARBA00004173"/>
    </source>
</evidence>
<accession>A0A1D8N8T5</accession>
<dbReference type="InterPro" id="IPR036925">
    <property type="entry name" value="TIF_IF2_dom3_sf"/>
</dbReference>
<dbReference type="InterPro" id="IPR005225">
    <property type="entry name" value="Small_GTP-bd"/>
</dbReference>
<dbReference type="Gene3D" id="3.40.50.10050">
    <property type="entry name" value="Translation initiation factor IF- 2, domain 3"/>
    <property type="match status" value="1"/>
</dbReference>
<keyword evidence="6" id="KW-0809">Transit peptide</keyword>
<dbReference type="FunFam" id="3.40.50.10050:FF:000001">
    <property type="entry name" value="Translation initiation factor IF-2"/>
    <property type="match status" value="1"/>
</dbReference>
<dbReference type="EMBL" id="CP017554">
    <property type="protein sequence ID" value="AOW02050.1"/>
    <property type="molecule type" value="Genomic_DNA"/>
</dbReference>
<protein>
    <recommendedName>
        <fullName evidence="10">Translation initiation factor IF-2, mitochondrial</fullName>
    </recommendedName>
</protein>
<dbReference type="InterPro" id="IPR009000">
    <property type="entry name" value="Transl_B-barrel_sf"/>
</dbReference>
<dbReference type="FunFam" id="2.40.30.10:FF:000008">
    <property type="entry name" value="Translation initiation factor IF-2"/>
    <property type="match status" value="1"/>
</dbReference>
<dbReference type="SUPFAM" id="SSF50447">
    <property type="entry name" value="Translation proteins"/>
    <property type="match status" value="2"/>
</dbReference>
<proteinExistence type="inferred from homology"/>
<dbReference type="Gene3D" id="2.40.30.10">
    <property type="entry name" value="Translation factors"/>
    <property type="match status" value="2"/>
</dbReference>
<evidence type="ECO:0000256" key="4">
    <source>
        <dbReference type="ARBA" id="ARBA00022741"/>
    </source>
</evidence>
<dbReference type="PROSITE" id="PS01176">
    <property type="entry name" value="IF2"/>
    <property type="match status" value="1"/>
</dbReference>
<organism evidence="13 15">
    <name type="scientific">Yarrowia lipolytica</name>
    <name type="common">Candida lipolytica</name>
    <dbReference type="NCBI Taxonomy" id="4952"/>
    <lineage>
        <taxon>Eukaryota</taxon>
        <taxon>Fungi</taxon>
        <taxon>Dikarya</taxon>
        <taxon>Ascomycota</taxon>
        <taxon>Saccharomycotina</taxon>
        <taxon>Dipodascomycetes</taxon>
        <taxon>Dipodascales</taxon>
        <taxon>Dipodascales incertae sedis</taxon>
        <taxon>Yarrowia</taxon>
    </lineage>
</organism>
<dbReference type="GO" id="GO:0003924">
    <property type="term" value="F:GTPase activity"/>
    <property type="evidence" value="ECO:0007669"/>
    <property type="project" value="EnsemblFungi"/>
</dbReference>
<dbReference type="FunFam" id="2.40.30.10:FF:000126">
    <property type="entry name" value="Mitochondrial translation initiation factor"/>
    <property type="match status" value="1"/>
</dbReference>
<gene>
    <name evidence="14" type="ORF">B0I71DRAFT_126595</name>
    <name evidence="13" type="ORF">YALI1_B28572g</name>
</gene>
<dbReference type="GO" id="GO:0005525">
    <property type="term" value="F:GTP binding"/>
    <property type="evidence" value="ECO:0007669"/>
    <property type="project" value="UniProtKB-KW"/>
</dbReference>
<keyword evidence="3" id="KW-0396">Initiation factor</keyword>
<dbReference type="Pfam" id="PF11987">
    <property type="entry name" value="IF-2"/>
    <property type="match status" value="1"/>
</dbReference>
<keyword evidence="8" id="KW-0342">GTP-binding</keyword>
<dbReference type="HAMAP" id="MF_00100_B">
    <property type="entry name" value="IF_2_B"/>
    <property type="match status" value="1"/>
</dbReference>
<evidence type="ECO:0000313" key="14">
    <source>
        <dbReference type="EMBL" id="RDW28945.1"/>
    </source>
</evidence>
<evidence type="ECO:0000259" key="12">
    <source>
        <dbReference type="PROSITE" id="PS51722"/>
    </source>
</evidence>
<feature type="region of interest" description="Disordered" evidence="11">
    <location>
        <begin position="149"/>
        <end position="187"/>
    </location>
</feature>
<comment type="similarity">
    <text evidence="2">Belongs to the TRAFAC class translation factor GTPase superfamily. Classic translation factor GTPase family. IF-2 subfamily.</text>
</comment>
<evidence type="ECO:0000256" key="6">
    <source>
        <dbReference type="ARBA" id="ARBA00022946"/>
    </source>
</evidence>
<dbReference type="Pfam" id="PF00009">
    <property type="entry name" value="GTP_EFTU"/>
    <property type="match status" value="1"/>
</dbReference>
<evidence type="ECO:0000256" key="7">
    <source>
        <dbReference type="ARBA" id="ARBA00023128"/>
    </source>
</evidence>
<dbReference type="InterPro" id="IPR015760">
    <property type="entry name" value="TIF_IF2"/>
</dbReference>
<feature type="region of interest" description="Disordered" evidence="11">
    <location>
        <begin position="25"/>
        <end position="132"/>
    </location>
</feature>
<name>A0A1D8N8T5_YARLL</name>
<dbReference type="GO" id="GO:0003743">
    <property type="term" value="F:translation initiation factor activity"/>
    <property type="evidence" value="ECO:0007669"/>
    <property type="project" value="UniProtKB-KW"/>
</dbReference>
<feature type="compositionally biased region" description="Basic and acidic residues" evidence="11">
    <location>
        <begin position="165"/>
        <end position="187"/>
    </location>
</feature>
<dbReference type="SUPFAM" id="SSF52540">
    <property type="entry name" value="P-loop containing nucleoside triphosphate hydrolases"/>
    <property type="match status" value="1"/>
</dbReference>
<dbReference type="Proteomes" id="UP000182444">
    <property type="component" value="Chromosome 1B"/>
</dbReference>
<sequence>MLSRSLWRARGFHSSVQVAAKLGSSRFRKTEPAVPAPVKEAPSVDQAKALSRNQPRSQGQNQGQNSNQNQPRGQNQRGGQNRNNNNGNKNNQGTNQGQNQGQNQNRNQNRNNNNNNNNNNRQQRSQKPTINLAQAETPSLMKIMRKQEEARAKKSFNTPNMSGPGEKKGGEGGKKSHEAGKKGEEKPKNVFLRHEDFVVATPKTVPPPPVKEKKVKEIEIVRPRLAIPSFVSISNLATILQVSLETLSSTMVELGFDQETTDHNHVLDGETAQLIADDLGFDVYTNETQGVDLFLAPKPSADEKSKLPLRPPIVTIMGHVDHGKTTLLDYIRKSSVAEKEHGGITQHIGAFSVKAPKSGKQITFLDTPGHAAFLKMRERGATVTDIVILVVAGDDSVMPQTKEAIKHVHAAGVELVVAINKCDKESVTEETIQKVYSDLGANEVYVEDYGGDIACVQVSGKSGLGVDTLEETLVAISEVLDLRSSPTAKVEGIVLESQVKKGVGATATVLVHNGTLKPGQVICAGTVFCKVKAMKDSSNKVIKEAGPGTPVEVTGWKELPASGDQVLQAESEQQAKQVAENRQKRAQLMQQMDDIKIINEKRKQQKIDQEAEEKRLERAKLGLPPIEEDEPEAKCQLAHFIVRGDVHGSVEAVSESIADIGNDEVHVNILSRSVGPPTANDVEIARTANASLLLFNVKPTRDVILKARQAGVPIIEQTIIYRVIEHVTEHVTSLLPKIIRDKEIASAQVKDIFEISIAKKKVKIAGCRVTMGPLRRSHTVKVMRDGEEVFRGTVSSLKHNKDDVTEMAKGQECGIALEKWDELESGDIIIAVEDEEVPRYL</sequence>
<evidence type="ECO:0000256" key="5">
    <source>
        <dbReference type="ARBA" id="ARBA00022917"/>
    </source>
</evidence>
<dbReference type="InterPro" id="IPR044145">
    <property type="entry name" value="IF2_II"/>
</dbReference>
<reference evidence="13 15" key="1">
    <citation type="journal article" date="2016" name="PLoS ONE">
        <title>Sequence Assembly of Yarrowia lipolytica Strain W29/CLIB89 Shows Transposable Element Diversity.</title>
        <authorList>
            <person name="Magnan C."/>
            <person name="Yu J."/>
            <person name="Chang I."/>
            <person name="Jahn E."/>
            <person name="Kanomata Y."/>
            <person name="Wu J."/>
            <person name="Zeller M."/>
            <person name="Oakes M."/>
            <person name="Baldi P."/>
            <person name="Sandmeyer S."/>
        </authorList>
    </citation>
    <scope>NUCLEOTIDE SEQUENCE [LARGE SCALE GENOMIC DNA]</scope>
    <source>
        <strain evidence="13">CLIB89</strain>
        <strain evidence="15">CLIB89(W29)</strain>
    </source>
</reference>
<keyword evidence="5" id="KW-0648">Protein biosynthesis</keyword>
<dbReference type="CDD" id="cd01887">
    <property type="entry name" value="IF2_eIF5B"/>
    <property type="match status" value="1"/>
</dbReference>
<evidence type="ECO:0000256" key="8">
    <source>
        <dbReference type="ARBA" id="ARBA00023134"/>
    </source>
</evidence>
<dbReference type="InterPro" id="IPR053905">
    <property type="entry name" value="EF-G-like_DII"/>
</dbReference>
<evidence type="ECO:0000313" key="16">
    <source>
        <dbReference type="Proteomes" id="UP000256601"/>
    </source>
</evidence>
<evidence type="ECO:0000256" key="11">
    <source>
        <dbReference type="SAM" id="MobiDB-lite"/>
    </source>
</evidence>
<dbReference type="Gene3D" id="3.40.50.300">
    <property type="entry name" value="P-loop containing nucleotide triphosphate hydrolases"/>
    <property type="match status" value="1"/>
</dbReference>
<feature type="compositionally biased region" description="Low complexity" evidence="11">
    <location>
        <begin position="32"/>
        <end position="41"/>
    </location>
</feature>
<dbReference type="PROSITE" id="PS51722">
    <property type="entry name" value="G_TR_2"/>
    <property type="match status" value="1"/>
</dbReference>
<dbReference type="InterPro" id="IPR027417">
    <property type="entry name" value="P-loop_NTPase"/>
</dbReference>
<evidence type="ECO:0000313" key="15">
    <source>
        <dbReference type="Proteomes" id="UP000182444"/>
    </source>
</evidence>
<evidence type="ECO:0000256" key="9">
    <source>
        <dbReference type="ARBA" id="ARBA00025162"/>
    </source>
</evidence>
<dbReference type="PANTHER" id="PTHR43381:SF20">
    <property type="entry name" value="TRANSLATION INITIATION FACTOR IF-2, MITOCHONDRIAL"/>
    <property type="match status" value="1"/>
</dbReference>
<dbReference type="NCBIfam" id="TIGR00231">
    <property type="entry name" value="small_GTP"/>
    <property type="match status" value="1"/>
</dbReference>
<comment type="subcellular location">
    <subcellularLocation>
        <location evidence="1">Mitochondrion</location>
    </subcellularLocation>
</comment>
<dbReference type="CDD" id="cd03702">
    <property type="entry name" value="IF2_mtIF2_II"/>
    <property type="match status" value="1"/>
</dbReference>
<evidence type="ECO:0000256" key="3">
    <source>
        <dbReference type="ARBA" id="ARBA00022540"/>
    </source>
</evidence>
<dbReference type="SUPFAM" id="SSF52156">
    <property type="entry name" value="Initiation factor IF2/eIF5b, domain 3"/>
    <property type="match status" value="1"/>
</dbReference>
<dbReference type="GO" id="GO:0032543">
    <property type="term" value="P:mitochondrial translation"/>
    <property type="evidence" value="ECO:0007669"/>
    <property type="project" value="EnsemblFungi"/>
</dbReference>
<dbReference type="CDD" id="cd03692">
    <property type="entry name" value="mtIF2_IVc"/>
    <property type="match status" value="1"/>
</dbReference>
<dbReference type="VEuPathDB" id="FungiDB:YALI1_B28572g"/>